<dbReference type="EnsemblBacteria" id="ABA53163">
    <property type="protein sequence ID" value="ABA53163"/>
    <property type="gene ID" value="BURPS1710b_A2109"/>
</dbReference>
<dbReference type="PANTHER" id="PTHR35090:SF1">
    <property type="entry name" value="SLR0144 PROTEIN"/>
    <property type="match status" value="1"/>
</dbReference>
<evidence type="ECO:0000256" key="1">
    <source>
        <dbReference type="SAM" id="MobiDB-lite"/>
    </source>
</evidence>
<dbReference type="EMBL" id="CP000125">
    <property type="protein sequence ID" value="ABA53163.1"/>
    <property type="molecule type" value="Genomic_DNA"/>
</dbReference>
<dbReference type="SMART" id="SM00989">
    <property type="entry name" value="V4R"/>
    <property type="match status" value="1"/>
</dbReference>
<evidence type="ECO:0000259" key="2">
    <source>
        <dbReference type="SMART" id="SM00989"/>
    </source>
</evidence>
<feature type="compositionally biased region" description="Polar residues" evidence="1">
    <location>
        <begin position="1"/>
        <end position="11"/>
    </location>
</feature>
<dbReference type="SUPFAM" id="SSF111126">
    <property type="entry name" value="Ligand-binding domain in the NO signalling and Golgi transport"/>
    <property type="match status" value="1"/>
</dbReference>
<dbReference type="Gene3D" id="3.30.1380.20">
    <property type="entry name" value="Trafficking protein particle complex subunit 3"/>
    <property type="match status" value="1"/>
</dbReference>
<feature type="region of interest" description="Disordered" evidence="1">
    <location>
        <begin position="1"/>
        <end position="22"/>
    </location>
</feature>
<organism evidence="3 4">
    <name type="scientific">Burkholderia pseudomallei (strain 1710b)</name>
    <dbReference type="NCBI Taxonomy" id="320372"/>
    <lineage>
        <taxon>Bacteria</taxon>
        <taxon>Pseudomonadati</taxon>
        <taxon>Pseudomonadota</taxon>
        <taxon>Betaproteobacteria</taxon>
        <taxon>Burkholderiales</taxon>
        <taxon>Burkholderiaceae</taxon>
        <taxon>Burkholderia</taxon>
        <taxon>pseudomallei group</taxon>
    </lineage>
</organism>
<dbReference type="HOGENOM" id="CLU_129737_0_0_4"/>
<dbReference type="InterPro" id="IPR004096">
    <property type="entry name" value="V4R"/>
</dbReference>
<evidence type="ECO:0000313" key="4">
    <source>
        <dbReference type="Proteomes" id="UP000002700"/>
    </source>
</evidence>
<reference evidence="3 4" key="1">
    <citation type="submission" date="2005-09" db="EMBL/GenBank/DDBJ databases">
        <authorList>
            <person name="Woods D.E."/>
            <person name="Nierman W.C."/>
        </authorList>
    </citation>
    <scope>NUCLEOTIDE SEQUENCE [LARGE SCALE GENOMIC DNA]</scope>
    <source>
        <strain evidence="3 4">1710b</strain>
    </source>
</reference>
<gene>
    <name evidence="3" type="ordered locus">BURPS1710b_A2109</name>
</gene>
<dbReference type="Proteomes" id="UP000002700">
    <property type="component" value="Chromosome II"/>
</dbReference>
<protein>
    <submittedName>
        <fullName evidence="3">V4R domain protein</fullName>
    </submittedName>
</protein>
<dbReference type="AlphaFoldDB" id="Q3JGP3"/>
<dbReference type="InterPro" id="IPR024096">
    <property type="entry name" value="NO_sig/Golgi_transp_ligand-bd"/>
</dbReference>
<dbReference type="InterPro" id="IPR045987">
    <property type="entry name" value="DUF5943"/>
</dbReference>
<name>Q3JGP3_BURP1</name>
<evidence type="ECO:0000313" key="3">
    <source>
        <dbReference type="EMBL" id="ABA53163.1"/>
    </source>
</evidence>
<accession>Q3JGP3</accession>
<feature type="domain" description="4-vinyl reductase 4VR" evidence="2">
    <location>
        <begin position="147"/>
        <end position="217"/>
    </location>
</feature>
<dbReference type="KEGG" id="bpm:BURPS1710b_A2109"/>
<sequence length="220" mass="24445">MLRSQPVFNRSDTGHARARRASARGRCRACAEGAARFTPRSHTMQPQLPIDVDPNTGVWTTDALPMLYVPRHFFTNNHTAVEEALGRDAYADILYRAGYKSAYHWCDKEAKQHGIAGMAVFEHYLKRLSQRGWGLFSIVEAEPAAARAKIELRHSSFVLAQPGKEGKLCYMFAGWFAGALDWVNDTTPEGRGAPRARSAEAQCAAEGHDHCVFEVSPIAR</sequence>
<dbReference type="PANTHER" id="PTHR35090">
    <property type="entry name" value="DNA-DIRECTED RNA POLYMERASE SUBUNIT I"/>
    <property type="match status" value="1"/>
</dbReference>
<proteinExistence type="predicted"/>
<dbReference type="Pfam" id="PF19367">
    <property type="entry name" value="DUF5943"/>
    <property type="match status" value="1"/>
</dbReference>